<comment type="caution">
    <text evidence="1">The sequence shown here is derived from an EMBL/GenBank/DDBJ whole genome shotgun (WGS) entry which is preliminary data.</text>
</comment>
<proteinExistence type="predicted"/>
<dbReference type="Proteomes" id="UP000239590">
    <property type="component" value="Unassembled WGS sequence"/>
</dbReference>
<sequence>MKAKIKFTKGLFGEFEPEIQAYLETASPFDLPGMPQAGIYINLFAFIDKSLPANILEWIQNGDYFEIERVTILGPDLVEVLL</sequence>
<evidence type="ECO:0000313" key="1">
    <source>
        <dbReference type="EMBL" id="PQA53466.1"/>
    </source>
</evidence>
<protein>
    <submittedName>
        <fullName evidence="1">Uncharacterized protein</fullName>
    </submittedName>
</protein>
<evidence type="ECO:0000313" key="2">
    <source>
        <dbReference type="Proteomes" id="UP000239590"/>
    </source>
</evidence>
<dbReference type="EMBL" id="PTRA01000009">
    <property type="protein sequence ID" value="PQA53466.1"/>
    <property type="molecule type" value="Genomic_DNA"/>
</dbReference>
<keyword evidence="2" id="KW-1185">Reference proteome</keyword>
<dbReference type="AlphaFoldDB" id="A0A2S7IEY4"/>
<accession>A0A2S7IEY4</accession>
<name>A0A2S7IEY4_9BACT</name>
<reference evidence="2" key="1">
    <citation type="submission" date="2018-02" db="EMBL/GenBank/DDBJ databases">
        <title>Genome sequencing of Solimonas sp. HR-BB.</title>
        <authorList>
            <person name="Lee Y."/>
            <person name="Jeon C.O."/>
        </authorList>
    </citation>
    <scope>NUCLEOTIDE SEQUENCE [LARGE SCALE GENOMIC DNA]</scope>
    <source>
        <strain evidence="2">HR-U</strain>
    </source>
</reference>
<gene>
    <name evidence="1" type="ORF">C5O19_24815</name>
</gene>
<organism evidence="1 2">
    <name type="scientific">Siphonobacter curvatus</name>
    <dbReference type="NCBI Taxonomy" id="2094562"/>
    <lineage>
        <taxon>Bacteria</taxon>
        <taxon>Pseudomonadati</taxon>
        <taxon>Bacteroidota</taxon>
        <taxon>Cytophagia</taxon>
        <taxon>Cytophagales</taxon>
        <taxon>Cytophagaceae</taxon>
        <taxon>Siphonobacter</taxon>
    </lineage>
</organism>
<dbReference type="RefSeq" id="WP_104716064.1">
    <property type="nucleotide sequence ID" value="NZ_PTRA01000009.1"/>
</dbReference>